<dbReference type="EMBL" id="CP002376">
    <property type="protein sequence ID" value="AEZ60210.1"/>
    <property type="molecule type" value="Genomic_DNA"/>
</dbReference>
<dbReference type="InterPro" id="IPR036318">
    <property type="entry name" value="FAD-bd_PCMH-like_sf"/>
</dbReference>
<keyword evidence="2 3" id="KW-0129">CBS domain</keyword>
<dbReference type="SUPFAM" id="SSF56176">
    <property type="entry name" value="FAD-binding/transporter-associated domain-like"/>
    <property type="match status" value="1"/>
</dbReference>
<evidence type="ECO:0000256" key="1">
    <source>
        <dbReference type="ARBA" id="ARBA00022737"/>
    </source>
</evidence>
<dbReference type="Gene3D" id="3.10.580.10">
    <property type="entry name" value="CBS-domain"/>
    <property type="match status" value="1"/>
</dbReference>
<dbReference type="Gene3D" id="3.30.465.10">
    <property type="match status" value="1"/>
</dbReference>
<feature type="domain" description="CBS" evidence="5">
    <location>
        <begin position="172"/>
        <end position="228"/>
    </location>
</feature>
<dbReference type="InterPro" id="IPR005170">
    <property type="entry name" value="Transptr-assoc_dom"/>
</dbReference>
<dbReference type="PANTHER" id="PTHR22777:SF17">
    <property type="entry name" value="UPF0053 PROTEIN SLL0260"/>
    <property type="match status" value="1"/>
</dbReference>
<gene>
    <name evidence="6" type="ordered locus">TPEGAU_0936</name>
</gene>
<evidence type="ECO:0000259" key="5">
    <source>
        <dbReference type="PROSITE" id="PS51371"/>
    </source>
</evidence>
<dbReference type="Pfam" id="PF03471">
    <property type="entry name" value="CorC_HlyC"/>
    <property type="match status" value="1"/>
</dbReference>
<evidence type="ECO:0000256" key="4">
    <source>
        <dbReference type="SAM" id="MobiDB-lite"/>
    </source>
</evidence>
<dbReference type="GO" id="GO:0050660">
    <property type="term" value="F:flavin adenine dinucleotide binding"/>
    <property type="evidence" value="ECO:0007669"/>
    <property type="project" value="InterPro"/>
</dbReference>
<evidence type="ECO:0000256" key="2">
    <source>
        <dbReference type="ARBA" id="ARBA00023122"/>
    </source>
</evidence>
<evidence type="ECO:0000313" key="7">
    <source>
        <dbReference type="Proteomes" id="UP000008192"/>
    </source>
</evidence>
<dbReference type="InterPro" id="IPR000644">
    <property type="entry name" value="CBS_dom"/>
</dbReference>
<dbReference type="InterPro" id="IPR046342">
    <property type="entry name" value="CBS_dom_sf"/>
</dbReference>
<dbReference type="InterPro" id="IPR016169">
    <property type="entry name" value="FAD-bd_PCMH_sub2"/>
</dbReference>
<dbReference type="RefSeq" id="WP_014342753.1">
    <property type="nucleotide sequence ID" value="NC_016843.1"/>
</dbReference>
<dbReference type="SUPFAM" id="SSF54631">
    <property type="entry name" value="CBS-domain pair"/>
    <property type="match status" value="1"/>
</dbReference>
<proteinExistence type="predicted"/>
<name>A0AAU8PHL3_TREPG</name>
<dbReference type="Proteomes" id="UP000008192">
    <property type="component" value="Chromosome"/>
</dbReference>
<evidence type="ECO:0000313" key="6">
    <source>
        <dbReference type="EMBL" id="AEZ60210.1"/>
    </source>
</evidence>
<protein>
    <submittedName>
        <fullName evidence="6">Hemolysin</fullName>
    </submittedName>
</protein>
<dbReference type="CDD" id="cd04590">
    <property type="entry name" value="CBS_pair_CorC_HlyC_assoc"/>
    <property type="match status" value="1"/>
</dbReference>
<dbReference type="AlphaFoldDB" id="A0AAU8PHL3"/>
<dbReference type="KEGG" id="tpg:TPEGAU_0936"/>
<dbReference type="Pfam" id="PF00571">
    <property type="entry name" value="CBS"/>
    <property type="match status" value="1"/>
</dbReference>
<dbReference type="PANTHER" id="PTHR22777">
    <property type="entry name" value="HEMOLYSIN-RELATED"/>
    <property type="match status" value="1"/>
</dbReference>
<dbReference type="InterPro" id="IPR044751">
    <property type="entry name" value="Ion_transp-like_CBS"/>
</dbReference>
<organism evidence="6 7">
    <name type="scientific">Treponema pallidum subsp. pertenue (strain Gauthier)</name>
    <dbReference type="NCBI Taxonomy" id="491080"/>
    <lineage>
        <taxon>Bacteria</taxon>
        <taxon>Pseudomonadati</taxon>
        <taxon>Spirochaetota</taxon>
        <taxon>Spirochaetia</taxon>
        <taxon>Spirochaetales</taxon>
        <taxon>Treponemataceae</taxon>
        <taxon>Treponema</taxon>
    </lineage>
</organism>
<evidence type="ECO:0000256" key="3">
    <source>
        <dbReference type="PROSITE-ProRule" id="PRU00703"/>
    </source>
</evidence>
<keyword evidence="1" id="KW-0677">Repeat</keyword>
<feature type="region of interest" description="Disordered" evidence="4">
    <location>
        <begin position="314"/>
        <end position="357"/>
    </location>
</feature>
<dbReference type="PROSITE" id="PS51371">
    <property type="entry name" value="CBS"/>
    <property type="match status" value="1"/>
</dbReference>
<sequence>MEKCESQPYEIFITIGFVGQRMKWDWAANIFSLLMGKSWQRQRARASMLQMSYADCAVCFDQGIGSYMVHRTDIVWVEARALPSHIFSMISQHDDYNYFPVCARTIDAVVGYFSVQRYVRVCLEMERSAGASREQDEQESVTSALHVHMEGRRHAHAKGQGVWIADPVIARIVQQPIFVPEVISVRKLLHLFQQMQAQMAFVIDEYGGIEGMVTRDELIMRCVQEYARADGINSEDCFQNPDGSWIVSGWMNLNEMYRLGVLARTTRPHTGVHTIAGYVLSIRNRIPRVKEQLNANGCRFTILKMDGRRIDRLLVEREHPVPSTSGEVPSKGGGKETGDPLSSPRFAKNRKNGPGLK</sequence>
<accession>A0AAU8PHL3</accession>
<dbReference type="GO" id="GO:0005886">
    <property type="term" value="C:plasma membrane"/>
    <property type="evidence" value="ECO:0007669"/>
    <property type="project" value="TreeGrafter"/>
</dbReference>
<reference evidence="7" key="1">
    <citation type="journal article" date="2012" name="PLoS Negl. Trop. Dis.">
        <title>Whole genome sequences of three Treponema pallidum ssp. pertenue strains: yaws and syphilis treponemes differ in less than 0.2% of the genome sequence.</title>
        <authorList>
            <person name="Cejkova D."/>
            <person name="Zobanikova M."/>
            <person name="Chen L."/>
            <person name="Pospisilova P."/>
            <person name="Strouhal M."/>
            <person name="Qin X."/>
            <person name="Mikalova L."/>
            <person name="Norris S.J."/>
            <person name="Muzny D.M."/>
            <person name="Gibbs R.A."/>
            <person name="Fulton L.L."/>
            <person name="Sodergren E."/>
            <person name="Weinstock G.M."/>
            <person name="Smajs D."/>
        </authorList>
    </citation>
    <scope>NUCLEOTIDE SEQUENCE [LARGE SCALE GENOMIC DNA]</scope>
    <source>
        <strain evidence="7">Gauthier</strain>
    </source>
</reference>
<dbReference type="SMART" id="SM01091">
    <property type="entry name" value="CorC_HlyC"/>
    <property type="match status" value="1"/>
</dbReference>